<dbReference type="Proteomes" id="UP000028990">
    <property type="component" value="Unassembled WGS sequence"/>
</dbReference>
<keyword evidence="2" id="KW-0597">Phosphoprotein</keyword>
<dbReference type="AlphaFoldDB" id="A0A091DKA9"/>
<name>A0A091DKA9_FUKDA</name>
<feature type="region of interest" description="Disordered" evidence="7">
    <location>
        <begin position="1"/>
        <end position="50"/>
    </location>
</feature>
<dbReference type="GO" id="GO:0004674">
    <property type="term" value="F:protein serine/threonine kinase activity"/>
    <property type="evidence" value="ECO:0007669"/>
    <property type="project" value="UniProtKB-KW"/>
</dbReference>
<keyword evidence="6" id="KW-0067">ATP-binding</keyword>
<evidence type="ECO:0000256" key="6">
    <source>
        <dbReference type="ARBA" id="ARBA00022840"/>
    </source>
</evidence>
<dbReference type="InterPro" id="IPR017892">
    <property type="entry name" value="Pkinase_C"/>
</dbReference>
<dbReference type="Pfam" id="PF00069">
    <property type="entry name" value="Pkinase"/>
    <property type="match status" value="1"/>
</dbReference>
<evidence type="ECO:0000313" key="11">
    <source>
        <dbReference type="Proteomes" id="UP000028990"/>
    </source>
</evidence>
<feature type="domain" description="Protein kinase" evidence="8">
    <location>
        <begin position="29"/>
        <end position="318"/>
    </location>
</feature>
<feature type="compositionally biased region" description="Polar residues" evidence="7">
    <location>
        <begin position="7"/>
        <end position="27"/>
    </location>
</feature>
<keyword evidence="11" id="KW-1185">Reference proteome</keyword>
<evidence type="ECO:0000256" key="1">
    <source>
        <dbReference type="ARBA" id="ARBA00022527"/>
    </source>
</evidence>
<evidence type="ECO:0000313" key="10">
    <source>
        <dbReference type="EMBL" id="KFO30933.1"/>
    </source>
</evidence>
<dbReference type="GO" id="GO:0005524">
    <property type="term" value="F:ATP binding"/>
    <property type="evidence" value="ECO:0007669"/>
    <property type="project" value="UniProtKB-KW"/>
</dbReference>
<dbReference type="SUPFAM" id="SSF56112">
    <property type="entry name" value="Protein kinase-like (PK-like)"/>
    <property type="match status" value="1"/>
</dbReference>
<organism evidence="10 11">
    <name type="scientific">Fukomys damarensis</name>
    <name type="common">Damaraland mole rat</name>
    <name type="synonym">Cryptomys damarensis</name>
    <dbReference type="NCBI Taxonomy" id="885580"/>
    <lineage>
        <taxon>Eukaryota</taxon>
        <taxon>Metazoa</taxon>
        <taxon>Chordata</taxon>
        <taxon>Craniata</taxon>
        <taxon>Vertebrata</taxon>
        <taxon>Euteleostomi</taxon>
        <taxon>Mammalia</taxon>
        <taxon>Eutheria</taxon>
        <taxon>Euarchontoglires</taxon>
        <taxon>Glires</taxon>
        <taxon>Rodentia</taxon>
        <taxon>Hystricomorpha</taxon>
        <taxon>Bathyergidae</taxon>
        <taxon>Fukomys</taxon>
    </lineage>
</organism>
<keyword evidence="1" id="KW-0723">Serine/threonine-protein kinase</keyword>
<reference evidence="10 11" key="1">
    <citation type="submission" date="2013-11" db="EMBL/GenBank/DDBJ databases">
        <title>The Damaraland mole rat (Fukomys damarensis) genome and evolution of African mole rats.</title>
        <authorList>
            <person name="Gladyshev V.N."/>
            <person name="Fang X."/>
        </authorList>
    </citation>
    <scope>NUCLEOTIDE SEQUENCE [LARGE SCALE GENOMIC DNA]</scope>
    <source>
        <tissue evidence="10">Liver</tissue>
    </source>
</reference>
<evidence type="ECO:0000259" key="8">
    <source>
        <dbReference type="PROSITE" id="PS50011"/>
    </source>
</evidence>
<keyword evidence="4" id="KW-0547">Nucleotide-binding</keyword>
<gene>
    <name evidence="10" type="ORF">H920_07664</name>
</gene>
<evidence type="ECO:0000259" key="9">
    <source>
        <dbReference type="PROSITE" id="PS51285"/>
    </source>
</evidence>
<evidence type="ECO:0000256" key="4">
    <source>
        <dbReference type="ARBA" id="ARBA00022741"/>
    </source>
</evidence>
<evidence type="ECO:0000256" key="7">
    <source>
        <dbReference type="SAM" id="MobiDB-lite"/>
    </source>
</evidence>
<feature type="domain" description="AGC-kinase C-terminal" evidence="9">
    <location>
        <begin position="319"/>
        <end position="390"/>
    </location>
</feature>
<dbReference type="Gene3D" id="3.30.200.20">
    <property type="entry name" value="Phosphorylase Kinase, domain 1"/>
    <property type="match status" value="1"/>
</dbReference>
<accession>A0A091DKA9</accession>
<keyword evidence="3" id="KW-0808">Transferase</keyword>
<sequence length="390" mass="44406">MVPVDPSTMTSGPAQTANPHNLSSQEALEQLGEENEAGNTGESEKTSSNNLDLQDLNLLQVIRERKLCQSAVSSTKKFRSYVCNENRKKSVNSDQVKTEKHVLQQASNCPFLVGLHSCFQTESRLFFILDYVNGGDLMFHRQQQRILPEEHARFYSAEISLAFNCLHQQGILYRNLKLDSLLLDSEGHIKLFDYCICNEGLELGDTTSTFCGTPNYLAPEIVRGEEYGFGVDWWTLGVLMYEMMVGESPFHLVESSDNPDQNSNNLLEVILQRKIHIPYYLSIKAASVLKSFLNRDPVERLGFFPLRRFADVQGHLFFQNVNWEMMEQKQVVPPFKPKMSGGIGLDSFDPQFTDEPVQLTPDDNDIVRKTDGCEFAGFEYINHLTMFEEE</sequence>
<dbReference type="InterPro" id="IPR000719">
    <property type="entry name" value="Prot_kinase_dom"/>
</dbReference>
<proteinExistence type="predicted"/>
<dbReference type="PROSITE" id="PS50011">
    <property type="entry name" value="PROTEIN_KINASE_DOM"/>
    <property type="match status" value="1"/>
</dbReference>
<dbReference type="EMBL" id="KN122353">
    <property type="protein sequence ID" value="KFO30933.1"/>
    <property type="molecule type" value="Genomic_DNA"/>
</dbReference>
<dbReference type="Gene3D" id="1.10.510.10">
    <property type="entry name" value="Transferase(Phosphotransferase) domain 1"/>
    <property type="match status" value="1"/>
</dbReference>
<dbReference type="PROSITE" id="PS51285">
    <property type="entry name" value="AGC_KINASE_CTER"/>
    <property type="match status" value="1"/>
</dbReference>
<dbReference type="FunFam" id="1.10.510.10:FF:000048">
    <property type="entry name" value="Protein kinase C"/>
    <property type="match status" value="1"/>
</dbReference>
<dbReference type="Pfam" id="PF00433">
    <property type="entry name" value="Pkinase_C"/>
    <property type="match status" value="1"/>
</dbReference>
<dbReference type="SMART" id="SM00133">
    <property type="entry name" value="S_TK_X"/>
    <property type="match status" value="1"/>
</dbReference>
<keyword evidence="5 10" id="KW-0418">Kinase</keyword>
<evidence type="ECO:0000256" key="5">
    <source>
        <dbReference type="ARBA" id="ARBA00022777"/>
    </source>
</evidence>
<dbReference type="InterPro" id="IPR011009">
    <property type="entry name" value="Kinase-like_dom_sf"/>
</dbReference>
<protein>
    <submittedName>
        <fullName evidence="10">Protein kinase C iota type</fullName>
    </submittedName>
</protein>
<evidence type="ECO:0000256" key="3">
    <source>
        <dbReference type="ARBA" id="ARBA00022679"/>
    </source>
</evidence>
<evidence type="ECO:0000256" key="2">
    <source>
        <dbReference type="ARBA" id="ARBA00022553"/>
    </source>
</evidence>
<dbReference type="InterPro" id="IPR000961">
    <property type="entry name" value="AGC-kinase_C"/>
</dbReference>
<dbReference type="PANTHER" id="PTHR24351">
    <property type="entry name" value="RIBOSOMAL PROTEIN S6 KINASE"/>
    <property type="match status" value="1"/>
</dbReference>